<dbReference type="PIRSF" id="PIRSF000535">
    <property type="entry name" value="1PFK/6PFK/LacC"/>
    <property type="match status" value="1"/>
</dbReference>
<keyword evidence="4 12" id="KW-0808">Transferase</keyword>
<accession>A0A1G9B6A8</accession>
<evidence type="ECO:0000256" key="7">
    <source>
        <dbReference type="ARBA" id="ARBA00022777"/>
    </source>
</evidence>
<protein>
    <recommendedName>
        <fullName evidence="3 12">Ribokinase</fullName>
        <shortName evidence="12">RK</shortName>
        <ecNumber evidence="2 12">2.7.1.15</ecNumber>
    </recommendedName>
</protein>
<keyword evidence="5 12" id="KW-0479">Metal-binding</keyword>
<dbReference type="InterPro" id="IPR017583">
    <property type="entry name" value="Tagatose/fructose_Pkinase"/>
</dbReference>
<evidence type="ECO:0000256" key="1">
    <source>
        <dbReference type="ARBA" id="ARBA00005380"/>
    </source>
</evidence>
<feature type="active site" description="Proton acceptor" evidence="12">
    <location>
        <position position="251"/>
    </location>
</feature>
<comment type="activity regulation">
    <text evidence="12">Activated by a monovalent cation that binds near, but not in, the active site. The most likely occupant of the site in vivo is potassium. Ion binding induces a conformational change that may alter substrate affinity.</text>
</comment>
<reference evidence="15 16" key="1">
    <citation type="submission" date="2016-10" db="EMBL/GenBank/DDBJ databases">
        <authorList>
            <person name="de Groot N.N."/>
        </authorList>
    </citation>
    <scope>NUCLEOTIDE SEQUENCE [LARGE SCALE GENOMIC DNA]</scope>
    <source>
        <strain evidence="15 16">CGMCC 1.6502</strain>
    </source>
</reference>
<evidence type="ECO:0000256" key="10">
    <source>
        <dbReference type="ARBA" id="ARBA00022958"/>
    </source>
</evidence>
<feature type="binding site" evidence="12">
    <location>
        <position position="138"/>
    </location>
    <ligand>
        <name>substrate</name>
    </ligand>
</feature>
<evidence type="ECO:0000256" key="3">
    <source>
        <dbReference type="ARBA" id="ARBA00016943"/>
    </source>
</evidence>
<evidence type="ECO:0000256" key="12">
    <source>
        <dbReference type="HAMAP-Rule" id="MF_01987"/>
    </source>
</evidence>
<evidence type="ECO:0000256" key="9">
    <source>
        <dbReference type="ARBA" id="ARBA00022842"/>
    </source>
</evidence>
<comment type="caution">
    <text evidence="12">Lacks conserved residue(s) required for the propagation of feature annotation.</text>
</comment>
<organism evidence="15 16">
    <name type="scientific">Sediminibacillus albus</name>
    <dbReference type="NCBI Taxonomy" id="407036"/>
    <lineage>
        <taxon>Bacteria</taxon>
        <taxon>Bacillati</taxon>
        <taxon>Bacillota</taxon>
        <taxon>Bacilli</taxon>
        <taxon>Bacillales</taxon>
        <taxon>Bacillaceae</taxon>
        <taxon>Sediminibacillus</taxon>
    </lineage>
</organism>
<dbReference type="GO" id="GO:0046872">
    <property type="term" value="F:metal ion binding"/>
    <property type="evidence" value="ECO:0007669"/>
    <property type="project" value="UniProtKB-KW"/>
</dbReference>
<evidence type="ECO:0000313" key="15">
    <source>
        <dbReference type="EMBL" id="SDK35086.1"/>
    </source>
</evidence>
<comment type="similarity">
    <text evidence="13">Belongs to the carbohydrate kinase PfkB family. LacC subfamily.</text>
</comment>
<dbReference type="GO" id="GO:0019303">
    <property type="term" value="P:D-ribose catabolic process"/>
    <property type="evidence" value="ECO:0007669"/>
    <property type="project" value="UniProtKB-UniRule"/>
</dbReference>
<feature type="binding site" evidence="12">
    <location>
        <position position="245"/>
    </location>
    <ligand>
        <name>K(+)</name>
        <dbReference type="ChEBI" id="CHEBI:29103"/>
    </ligand>
</feature>
<feature type="binding site" evidence="12">
    <location>
        <position position="286"/>
    </location>
    <ligand>
        <name>K(+)</name>
        <dbReference type="ChEBI" id="CHEBI:29103"/>
    </ligand>
</feature>
<feature type="domain" description="Carbohydrate kinase PfkB" evidence="14">
    <location>
        <begin position="1"/>
        <end position="293"/>
    </location>
</feature>
<dbReference type="Gene3D" id="3.40.1190.20">
    <property type="match status" value="1"/>
</dbReference>
<comment type="cofactor">
    <cofactor evidence="12">
        <name>Mg(2+)</name>
        <dbReference type="ChEBI" id="CHEBI:18420"/>
    </cofactor>
    <text evidence="12">Requires a divalent cation, most likely magnesium in vivo, as an electrophilic catalyst to aid phosphoryl group transfer. It is the chelate of the metal and the nucleotide that is the actual substrate.</text>
</comment>
<comment type="subcellular location">
    <subcellularLocation>
        <location evidence="12">Cytoplasm</location>
    </subcellularLocation>
</comment>
<dbReference type="OrthoDB" id="9775849at2"/>
<evidence type="ECO:0000256" key="8">
    <source>
        <dbReference type="ARBA" id="ARBA00022840"/>
    </source>
</evidence>
<dbReference type="PANTHER" id="PTHR10584:SF166">
    <property type="entry name" value="RIBOKINASE"/>
    <property type="match status" value="1"/>
</dbReference>
<keyword evidence="6 12" id="KW-0547">Nucleotide-binding</keyword>
<feature type="binding site" evidence="12">
    <location>
        <position position="251"/>
    </location>
    <ligand>
        <name>substrate</name>
    </ligand>
</feature>
<dbReference type="EMBL" id="FNFL01000005">
    <property type="protein sequence ID" value="SDK35086.1"/>
    <property type="molecule type" value="Genomic_DNA"/>
</dbReference>
<dbReference type="InterPro" id="IPR029056">
    <property type="entry name" value="Ribokinase-like"/>
</dbReference>
<comment type="similarity">
    <text evidence="1">Belongs to the carbohydrate kinase pfkB family.</text>
</comment>
<dbReference type="GO" id="GO:0004747">
    <property type="term" value="F:ribokinase activity"/>
    <property type="evidence" value="ECO:0007669"/>
    <property type="project" value="UniProtKB-UniRule"/>
</dbReference>
<dbReference type="GO" id="GO:0005988">
    <property type="term" value="P:lactose metabolic process"/>
    <property type="evidence" value="ECO:0007669"/>
    <property type="project" value="UniProtKB-KW"/>
</dbReference>
<feature type="binding site" evidence="12">
    <location>
        <begin position="11"/>
        <end position="13"/>
    </location>
    <ligand>
        <name>substrate</name>
    </ligand>
</feature>
<keyword evidence="12" id="KW-0963">Cytoplasm</keyword>
<comment type="subunit">
    <text evidence="12">Homodimer.</text>
</comment>
<dbReference type="InterPro" id="IPR002173">
    <property type="entry name" value="Carboh/pur_kinase_PfkB_CS"/>
</dbReference>
<dbReference type="SUPFAM" id="SSF53613">
    <property type="entry name" value="Ribokinase-like"/>
    <property type="match status" value="1"/>
</dbReference>
<evidence type="ECO:0000313" key="16">
    <source>
        <dbReference type="Proteomes" id="UP000198694"/>
    </source>
</evidence>
<evidence type="ECO:0000256" key="13">
    <source>
        <dbReference type="PIRNR" id="PIRNR000535"/>
    </source>
</evidence>
<feature type="binding site" evidence="12">
    <location>
        <begin position="218"/>
        <end position="223"/>
    </location>
    <ligand>
        <name>ATP</name>
        <dbReference type="ChEBI" id="CHEBI:30616"/>
    </ligand>
</feature>
<gene>
    <name evidence="12" type="primary">rbsK</name>
    <name evidence="15" type="ORF">SAMN05216243_2839</name>
</gene>
<dbReference type="PROSITE" id="PS00583">
    <property type="entry name" value="PFKB_KINASES_1"/>
    <property type="match status" value="1"/>
</dbReference>
<dbReference type="GO" id="GO:0009024">
    <property type="term" value="F:tagatose-6-phosphate kinase activity"/>
    <property type="evidence" value="ECO:0007669"/>
    <property type="project" value="UniProtKB-EC"/>
</dbReference>
<dbReference type="NCBIfam" id="TIGR02152">
    <property type="entry name" value="D_ribokin_bact"/>
    <property type="match status" value="1"/>
</dbReference>
<dbReference type="AlphaFoldDB" id="A0A1G9B6A8"/>
<comment type="pathway">
    <text evidence="12">Carbohydrate metabolism; D-ribose degradation; D-ribose 5-phosphate from beta-D-ribopyranose: step 2/2.</text>
</comment>
<dbReference type="RefSeq" id="WP_093215476.1">
    <property type="nucleotide sequence ID" value="NZ_FNFL01000005.1"/>
</dbReference>
<dbReference type="PRINTS" id="PR00990">
    <property type="entry name" value="RIBOKINASE"/>
</dbReference>
<dbReference type="STRING" id="407036.SAMN05216243_2839"/>
<dbReference type="UniPathway" id="UPA00916">
    <property type="reaction ID" value="UER00889"/>
</dbReference>
<comment type="catalytic activity">
    <reaction evidence="13">
        <text>D-tagatofuranose 6-phosphate + ATP = D-tagatofuranose 1,6-bisphosphate + ADP + H(+)</text>
        <dbReference type="Rhea" id="RHEA:12420"/>
        <dbReference type="ChEBI" id="CHEBI:15378"/>
        <dbReference type="ChEBI" id="CHEBI:30616"/>
        <dbReference type="ChEBI" id="CHEBI:58694"/>
        <dbReference type="ChEBI" id="CHEBI:58695"/>
        <dbReference type="ChEBI" id="CHEBI:456216"/>
        <dbReference type="EC" id="2.7.1.144"/>
    </reaction>
</comment>
<dbReference type="GO" id="GO:0005829">
    <property type="term" value="C:cytosol"/>
    <property type="evidence" value="ECO:0007669"/>
    <property type="project" value="TreeGrafter"/>
</dbReference>
<dbReference type="PROSITE" id="PS00584">
    <property type="entry name" value="PFKB_KINASES_2"/>
    <property type="match status" value="1"/>
</dbReference>
<sequence>MNKIAVIGSLNMDIVVSAERAPKTGETIHGQKVQYVTGGKGANQAVAVKKLGGNVQLYGMVGKDVFGQSILHQLSEFGISTESIGISQTETGVANIVHLPDDNSIIVIPGANGELDSGWLTAYESEIADADVLLMQLEIPVKTVDFAMNLAVRHGVKTILNPAPARQLPEHLLRLADFVTPNQTELETLLGIQITDNHSLAEAMQIWEKQYRNRLIVTLGEQGAAWLEHGELVIVPAARVPNVLDTTGAGDCFNAGLAYGISKDWHLAELIQFAVTAASLSVTKFGAQAGMPSCEEVFALLK</sequence>
<keyword evidence="8 12" id="KW-0067">ATP-binding</keyword>
<dbReference type="GO" id="GO:0005524">
    <property type="term" value="F:ATP binding"/>
    <property type="evidence" value="ECO:0007669"/>
    <property type="project" value="UniProtKB-UniRule"/>
</dbReference>
<dbReference type="Proteomes" id="UP000198694">
    <property type="component" value="Unassembled WGS sequence"/>
</dbReference>
<keyword evidence="16" id="KW-1185">Reference proteome</keyword>
<comment type="pathway">
    <text evidence="13">Carbohydrate metabolism; D-tagatose 6-phosphate degradation; D-glyceraldehyde 3-phosphate and glycerone phosphate from D-tagatose 6-phosphate: step 1/2.</text>
</comment>
<comment type="catalytic activity">
    <reaction evidence="12">
        <text>D-ribose + ATP = D-ribose 5-phosphate + ADP + H(+)</text>
        <dbReference type="Rhea" id="RHEA:13697"/>
        <dbReference type="ChEBI" id="CHEBI:15378"/>
        <dbReference type="ChEBI" id="CHEBI:30616"/>
        <dbReference type="ChEBI" id="CHEBI:47013"/>
        <dbReference type="ChEBI" id="CHEBI:78346"/>
        <dbReference type="ChEBI" id="CHEBI:456216"/>
        <dbReference type="EC" id="2.7.1.15"/>
    </reaction>
</comment>
<evidence type="ECO:0000256" key="2">
    <source>
        <dbReference type="ARBA" id="ARBA00012035"/>
    </source>
</evidence>
<dbReference type="InterPro" id="IPR002139">
    <property type="entry name" value="Ribo/fructo_kinase"/>
</dbReference>
<feature type="binding site" evidence="12">
    <location>
        <begin position="39"/>
        <end position="43"/>
    </location>
    <ligand>
        <name>substrate</name>
    </ligand>
</feature>
<evidence type="ECO:0000256" key="4">
    <source>
        <dbReference type="ARBA" id="ARBA00022679"/>
    </source>
</evidence>
<feature type="binding site" evidence="12">
    <location>
        <position position="182"/>
    </location>
    <ligand>
        <name>ATP</name>
        <dbReference type="ChEBI" id="CHEBI:30616"/>
    </ligand>
</feature>
<keyword evidence="7 12" id="KW-0418">Kinase</keyword>
<dbReference type="UniPathway" id="UPA00704">
    <property type="reaction ID" value="UER00715"/>
</dbReference>
<proteinExistence type="inferred from homology"/>
<dbReference type="EC" id="2.7.1.15" evidence="2 12"/>
<name>A0A1G9B6A8_9BACI</name>
<evidence type="ECO:0000256" key="6">
    <source>
        <dbReference type="ARBA" id="ARBA00022741"/>
    </source>
</evidence>
<keyword evidence="10 12" id="KW-0630">Potassium</keyword>
<dbReference type="HAMAP" id="MF_01987">
    <property type="entry name" value="Ribokinase"/>
    <property type="match status" value="1"/>
</dbReference>
<comment type="function">
    <text evidence="12">Catalyzes the phosphorylation of ribose at O-5 in a reaction requiring ATP and magnesium. The resulting D-ribose-5-phosphate can then be used either for sythesis of nucleotides, histidine, and tryptophan, or as a component of the pentose phosphate pathway.</text>
</comment>
<dbReference type="CDD" id="cd01174">
    <property type="entry name" value="ribokinase"/>
    <property type="match status" value="1"/>
</dbReference>
<dbReference type="Pfam" id="PF00294">
    <property type="entry name" value="PfkB"/>
    <property type="match status" value="1"/>
</dbReference>
<evidence type="ECO:0000256" key="11">
    <source>
        <dbReference type="ARBA" id="ARBA00023277"/>
    </source>
</evidence>
<comment type="similarity">
    <text evidence="12">Belongs to the carbohydrate kinase PfkB family. Ribokinase subfamily.</text>
</comment>
<keyword evidence="9 12" id="KW-0460">Magnesium</keyword>
<feature type="binding site" evidence="12">
    <location>
        <position position="281"/>
    </location>
    <ligand>
        <name>K(+)</name>
        <dbReference type="ChEBI" id="CHEBI:29103"/>
    </ligand>
</feature>
<dbReference type="GO" id="GO:2001059">
    <property type="term" value="P:D-tagatose 6-phosphate catabolic process"/>
    <property type="evidence" value="ECO:0007669"/>
    <property type="project" value="UniProtKB-UniPathway"/>
</dbReference>
<dbReference type="InterPro" id="IPR011877">
    <property type="entry name" value="Ribokinase"/>
</dbReference>
<keyword evidence="13" id="KW-0423">Lactose metabolism</keyword>
<feature type="binding site" evidence="12">
    <location>
        <position position="247"/>
    </location>
    <ligand>
        <name>K(+)</name>
        <dbReference type="ChEBI" id="CHEBI:29103"/>
    </ligand>
</feature>
<evidence type="ECO:0000259" key="14">
    <source>
        <dbReference type="Pfam" id="PF00294"/>
    </source>
</evidence>
<feature type="binding site" evidence="12">
    <location>
        <position position="284"/>
    </location>
    <ligand>
        <name>K(+)</name>
        <dbReference type="ChEBI" id="CHEBI:29103"/>
    </ligand>
</feature>
<evidence type="ECO:0000256" key="5">
    <source>
        <dbReference type="ARBA" id="ARBA00022723"/>
    </source>
</evidence>
<dbReference type="InterPro" id="IPR011611">
    <property type="entry name" value="PfkB_dom"/>
</dbReference>
<feature type="binding site" evidence="12">
    <location>
        <begin position="250"/>
        <end position="251"/>
    </location>
    <ligand>
        <name>ATP</name>
        <dbReference type="ChEBI" id="CHEBI:30616"/>
    </ligand>
</feature>
<keyword evidence="11 12" id="KW-0119">Carbohydrate metabolism</keyword>
<dbReference type="PANTHER" id="PTHR10584">
    <property type="entry name" value="SUGAR KINASE"/>
    <property type="match status" value="1"/>
</dbReference>